<comment type="similarity">
    <text evidence="2">Belongs to the methyl-accepting chemotaxis (MCP) protein family.</text>
</comment>
<evidence type="ECO:0000259" key="7">
    <source>
        <dbReference type="PROSITE" id="PS50885"/>
    </source>
</evidence>
<evidence type="ECO:0000259" key="6">
    <source>
        <dbReference type="PROSITE" id="PS50111"/>
    </source>
</evidence>
<dbReference type="InterPro" id="IPR051310">
    <property type="entry name" value="MCP_chemotaxis"/>
</dbReference>
<reference evidence="8 9" key="1">
    <citation type="submission" date="2021-05" db="EMBL/GenBank/DDBJ databases">
        <title>Fusibacter ferrireducens sp. nov., an anaerobic, sulfur- and Fe-reducing bacterium isolated from the mangrove sediment.</title>
        <authorList>
            <person name="Qiu D."/>
        </authorList>
    </citation>
    <scope>NUCLEOTIDE SEQUENCE [LARGE SCALE GENOMIC DNA]</scope>
    <source>
        <strain evidence="8 9">DSM 12116</strain>
    </source>
</reference>
<feature type="compositionally biased region" description="Basic and acidic residues" evidence="4">
    <location>
        <begin position="915"/>
        <end position="941"/>
    </location>
</feature>
<dbReference type="EMBL" id="JAHBCL010000024">
    <property type="protein sequence ID" value="MBS7527708.1"/>
    <property type="molecule type" value="Genomic_DNA"/>
</dbReference>
<keyword evidence="1" id="KW-0145">Chemotaxis</keyword>
<proteinExistence type="inferred from homology"/>
<dbReference type="SUPFAM" id="SSF158472">
    <property type="entry name" value="HAMP domain-like"/>
    <property type="match status" value="1"/>
</dbReference>
<gene>
    <name evidence="8" type="ORF">KHM83_13565</name>
</gene>
<dbReference type="PRINTS" id="PR00260">
    <property type="entry name" value="CHEMTRNSDUCR"/>
</dbReference>
<dbReference type="InterPro" id="IPR004089">
    <property type="entry name" value="MCPsignal_dom"/>
</dbReference>
<dbReference type="PROSITE" id="PS50885">
    <property type="entry name" value="HAMP"/>
    <property type="match status" value="2"/>
</dbReference>
<feature type="transmembrane region" description="Helical" evidence="5">
    <location>
        <begin position="12"/>
        <end position="31"/>
    </location>
</feature>
<dbReference type="Pfam" id="PF00672">
    <property type="entry name" value="HAMP"/>
    <property type="match status" value="1"/>
</dbReference>
<dbReference type="Gene3D" id="1.10.287.950">
    <property type="entry name" value="Methyl-accepting chemotaxis protein"/>
    <property type="match status" value="1"/>
</dbReference>
<keyword evidence="9" id="KW-1185">Reference proteome</keyword>
<dbReference type="SUPFAM" id="SSF58104">
    <property type="entry name" value="Methyl-accepting chemotaxis protein (MCP) signaling domain"/>
    <property type="match status" value="1"/>
</dbReference>
<evidence type="ECO:0000313" key="8">
    <source>
        <dbReference type="EMBL" id="MBS7527708.1"/>
    </source>
</evidence>
<dbReference type="PROSITE" id="PS50111">
    <property type="entry name" value="CHEMOTAXIS_TRANSDUC_2"/>
    <property type="match status" value="1"/>
</dbReference>
<organism evidence="8 9">
    <name type="scientific">Fusibacter paucivorans</name>
    <dbReference type="NCBI Taxonomy" id="76009"/>
    <lineage>
        <taxon>Bacteria</taxon>
        <taxon>Bacillati</taxon>
        <taxon>Bacillota</taxon>
        <taxon>Clostridia</taxon>
        <taxon>Eubacteriales</taxon>
        <taxon>Eubacteriales Family XII. Incertae Sedis</taxon>
        <taxon>Fusibacter</taxon>
    </lineage>
</organism>
<dbReference type="Gene3D" id="6.10.340.10">
    <property type="match status" value="1"/>
</dbReference>
<dbReference type="SMART" id="SM00283">
    <property type="entry name" value="MA"/>
    <property type="match status" value="1"/>
</dbReference>
<feature type="region of interest" description="Disordered" evidence="4">
    <location>
        <begin position="909"/>
        <end position="941"/>
    </location>
</feature>
<dbReference type="SMART" id="SM00304">
    <property type="entry name" value="HAMP"/>
    <property type="match status" value="3"/>
</dbReference>
<dbReference type="CDD" id="cd06225">
    <property type="entry name" value="HAMP"/>
    <property type="match status" value="1"/>
</dbReference>
<keyword evidence="5" id="KW-0472">Membrane</keyword>
<evidence type="ECO:0000256" key="2">
    <source>
        <dbReference type="ARBA" id="ARBA00029447"/>
    </source>
</evidence>
<keyword evidence="5" id="KW-1133">Transmembrane helix</keyword>
<evidence type="ECO:0000313" key="9">
    <source>
        <dbReference type="Proteomes" id="UP000746471"/>
    </source>
</evidence>
<dbReference type="Proteomes" id="UP000746471">
    <property type="component" value="Unassembled WGS sequence"/>
</dbReference>
<feature type="domain" description="Methyl-accepting transducer" evidence="6">
    <location>
        <begin position="660"/>
        <end position="889"/>
    </location>
</feature>
<feature type="domain" description="HAMP" evidence="7">
    <location>
        <begin position="337"/>
        <end position="389"/>
    </location>
</feature>
<feature type="domain" description="HAMP" evidence="7">
    <location>
        <begin position="603"/>
        <end position="655"/>
    </location>
</feature>
<dbReference type="PANTHER" id="PTHR43531:SF11">
    <property type="entry name" value="METHYL-ACCEPTING CHEMOTAXIS PROTEIN 3"/>
    <property type="match status" value="1"/>
</dbReference>
<name>A0ABS5PRB4_9FIRM</name>
<feature type="transmembrane region" description="Helical" evidence="5">
    <location>
        <begin position="316"/>
        <end position="336"/>
    </location>
</feature>
<sequence length="941" mass="102212">MLKNRKIGTKLLFGIGLMVVIISLVIGYTIYNLQLEKMQADLLQDKYVENLKIVFDFKDHVSDVMYNMRAYGLSGEMSYYDEGVLNMEAAADNLDDLKQFAARFPEDTALQESYNSAAKAHATYFEAIHGTYDAMMAMSAGVKALDDITDQFVEESTNYYEDQVKKLRDQIESNDSDELLLDREQKIVKMTDIINSVNDIRVNARTAIAANDASALIAASKQFDFIHITLDELFAVTKQQYNMDQLNIIHQNAEDYADTLVELAGLYTDLSALGDVRKQSGDSLQAVANTLSSTNMNSIMVAAEETVSGVNNTTNVLIYGFIIALLIGIVINAYIVRGLTKSIKKLTGAAETLATGDIDVVLESKGKDEIGIMTDAFNKMIDSIKQQADVAAKIAEGHRNIDVVVKSDKDILNMKLKEAVQSLNLLLQETDKLTKAVMQGDLSERGKEGVLNGVWNDLIVGINRLIDAFVNPINLTNEYVTMLGNGVVPEKIDAEYYGDFNEIKVSINRCIDGIDGLVADTNELIDAAQSGDLAYRADASKHMGQYGRIIKGINETLDATTKPVMEASAVLKEMAAGNLKVKMTGEYKGDHNAIKQALNQTITSLVGYIDEIAMVLGRMSEGDFTVRVTRKFEGDFIAIQEAFVNILDSLNKILGDINVSAEQVSSGAGQVSASSQALSQGSTEQASSIEEITSAMTQVAEQTKENALNANKANALTVKAKEGAISGNEQMQGMVDAMREINESSKNISKIIKVIDEIAFQTNILALNAAVEAARAGEHGKGFAVVAEEVRNLAARSANAAKETTGLIENSINKVESGTEIANVTASSLSEIVEGVSEVATLVSTISNASNEQAIAISQINEGVNQISDVTQNNTATAEETAAASEEMSAQAELLKDMISKFELTTKTRHVVQPKAEKREEKTSAESPKHIQLDDTEFGKY</sequence>
<accession>A0ABS5PRB4</accession>
<dbReference type="Pfam" id="PF00015">
    <property type="entry name" value="MCPsignal"/>
    <property type="match status" value="1"/>
</dbReference>
<evidence type="ECO:0000256" key="4">
    <source>
        <dbReference type="SAM" id="MobiDB-lite"/>
    </source>
</evidence>
<protein>
    <submittedName>
        <fullName evidence="8">HAMP domain-containing protein</fullName>
    </submittedName>
</protein>
<keyword evidence="3" id="KW-0807">Transducer</keyword>
<comment type="caution">
    <text evidence="8">The sequence shown here is derived from an EMBL/GenBank/DDBJ whole genome shotgun (WGS) entry which is preliminary data.</text>
</comment>
<keyword evidence="5" id="KW-0812">Transmembrane</keyword>
<evidence type="ECO:0000256" key="1">
    <source>
        <dbReference type="ARBA" id="ARBA00022500"/>
    </source>
</evidence>
<dbReference type="InterPro" id="IPR004090">
    <property type="entry name" value="Chemotax_Me-accpt_rcpt"/>
</dbReference>
<dbReference type="InterPro" id="IPR003660">
    <property type="entry name" value="HAMP_dom"/>
</dbReference>
<evidence type="ECO:0000256" key="3">
    <source>
        <dbReference type="PROSITE-ProRule" id="PRU00284"/>
    </source>
</evidence>
<dbReference type="Pfam" id="PF18947">
    <property type="entry name" value="HAMP_2"/>
    <property type="match status" value="2"/>
</dbReference>
<dbReference type="PANTHER" id="PTHR43531">
    <property type="entry name" value="PROTEIN ICFG"/>
    <property type="match status" value="1"/>
</dbReference>
<dbReference type="Gene3D" id="1.20.120.1530">
    <property type="match status" value="1"/>
</dbReference>
<dbReference type="RefSeq" id="WP_213237569.1">
    <property type="nucleotide sequence ID" value="NZ_JAHBCL010000024.1"/>
</dbReference>
<evidence type="ECO:0000256" key="5">
    <source>
        <dbReference type="SAM" id="Phobius"/>
    </source>
</evidence>
<dbReference type="CDD" id="cd11386">
    <property type="entry name" value="MCP_signal"/>
    <property type="match status" value="1"/>
</dbReference>